<protein>
    <submittedName>
        <fullName evidence="3">Uncharacterized protein LOC113789862</fullName>
    </submittedName>
</protein>
<gene>
    <name evidence="3" type="primary">LOC113789862</name>
</gene>
<feature type="transmembrane region" description="Helical" evidence="1">
    <location>
        <begin position="6"/>
        <end position="29"/>
    </location>
</feature>
<dbReference type="AlphaFoldDB" id="A0A6P6XR38"/>
<evidence type="ECO:0000313" key="3">
    <source>
        <dbReference type="RefSeq" id="XP_027195258.1"/>
    </source>
</evidence>
<keyword evidence="1" id="KW-0812">Transmembrane</keyword>
<sequence length="193" mass="22852">MIKLLFIIQNLFILTALFGNLLSLIGTLFPINPYRNNFHLFHYSYLRQSNLFTEIRLSNDYFRYYLSYLFIIYLSLFSHLLFVTLNTSSLSTSIFFILVCIYPAVIVLSLCLAVSRLFQKIFNCYKYYQNILAIYQSKILLFQYKLKILSTLDLIEHQTIGFSFIDSTYIQYNTIISIIFITTTLFLQIMNVM</sequence>
<proteinExistence type="predicted"/>
<dbReference type="InParanoid" id="A0A6P6XR38"/>
<dbReference type="RefSeq" id="XP_027195258.1">
    <property type="nucleotide sequence ID" value="XM_027339457.1"/>
</dbReference>
<feature type="transmembrane region" description="Helical" evidence="1">
    <location>
        <begin position="64"/>
        <end position="82"/>
    </location>
</feature>
<keyword evidence="1" id="KW-1133">Transmembrane helix</keyword>
<organism evidence="2 3">
    <name type="scientific">Dermatophagoides pteronyssinus</name>
    <name type="common">European house dust mite</name>
    <dbReference type="NCBI Taxonomy" id="6956"/>
    <lineage>
        <taxon>Eukaryota</taxon>
        <taxon>Metazoa</taxon>
        <taxon>Ecdysozoa</taxon>
        <taxon>Arthropoda</taxon>
        <taxon>Chelicerata</taxon>
        <taxon>Arachnida</taxon>
        <taxon>Acari</taxon>
        <taxon>Acariformes</taxon>
        <taxon>Sarcoptiformes</taxon>
        <taxon>Astigmata</taxon>
        <taxon>Psoroptidia</taxon>
        <taxon>Analgoidea</taxon>
        <taxon>Pyroglyphidae</taxon>
        <taxon>Dermatophagoidinae</taxon>
        <taxon>Dermatophagoides</taxon>
    </lineage>
</organism>
<dbReference type="KEGG" id="dpte:113789862"/>
<evidence type="ECO:0000256" key="1">
    <source>
        <dbReference type="SAM" id="Phobius"/>
    </source>
</evidence>
<evidence type="ECO:0000313" key="2">
    <source>
        <dbReference type="Proteomes" id="UP000515146"/>
    </source>
</evidence>
<feature type="transmembrane region" description="Helical" evidence="1">
    <location>
        <begin position="169"/>
        <end position="187"/>
    </location>
</feature>
<dbReference type="Proteomes" id="UP000515146">
    <property type="component" value="Unplaced"/>
</dbReference>
<keyword evidence="2" id="KW-1185">Reference proteome</keyword>
<name>A0A6P6XR38_DERPT</name>
<feature type="transmembrane region" description="Helical" evidence="1">
    <location>
        <begin position="94"/>
        <end position="115"/>
    </location>
</feature>
<accession>A0A6P6XR38</accession>
<reference evidence="3" key="1">
    <citation type="submission" date="2025-08" db="UniProtKB">
        <authorList>
            <consortium name="RefSeq"/>
        </authorList>
    </citation>
    <scope>IDENTIFICATION</scope>
    <source>
        <strain evidence="3">Airmid</strain>
    </source>
</reference>
<keyword evidence="1" id="KW-0472">Membrane</keyword>